<evidence type="ECO:0000259" key="1">
    <source>
        <dbReference type="Pfam" id="PF08924"/>
    </source>
</evidence>
<evidence type="ECO:0000313" key="2">
    <source>
        <dbReference type="EMBL" id="MDQ0229519.1"/>
    </source>
</evidence>
<evidence type="ECO:0000313" key="3">
    <source>
        <dbReference type="Proteomes" id="UP001234495"/>
    </source>
</evidence>
<dbReference type="Proteomes" id="UP001234495">
    <property type="component" value="Unassembled WGS sequence"/>
</dbReference>
<protein>
    <recommendedName>
        <fullName evidence="1">Rv2525c-like glycoside hydrolase-like domain-containing protein</fullName>
    </recommendedName>
</protein>
<keyword evidence="3" id="KW-1185">Reference proteome</keyword>
<gene>
    <name evidence="2" type="ORF">J2S19_000770</name>
</gene>
<organism evidence="2 3">
    <name type="scientific">Metabacillus malikii</name>
    <dbReference type="NCBI Taxonomy" id="1504265"/>
    <lineage>
        <taxon>Bacteria</taxon>
        <taxon>Bacillati</taxon>
        <taxon>Bacillota</taxon>
        <taxon>Bacilli</taxon>
        <taxon>Bacillales</taxon>
        <taxon>Bacillaceae</taxon>
        <taxon>Metabacillus</taxon>
    </lineage>
</organism>
<sequence length="224" mass="25695">MDRKVVRALARKIWGVDSANPVDQELYERVKNQLGLPKYWGRYLTGKTKVSTGLTREEIQFIRNKGVKVLPIYNVMTETIGYEEAQVAARNAIFHARRLGIPKNTMLFANIENDYQVDVNWIKGWVETINPSGYRCGFFHDPVKGEFTKAYSQAVKEDNEVANQSVLWSADPETGASSERKAPRFKPTKPNCKANVWIWKYGRDAKKCPIDTNLADERVLTYLF</sequence>
<dbReference type="InterPro" id="IPR015020">
    <property type="entry name" value="Rv2525c-like_Glyco_Hydro-like"/>
</dbReference>
<dbReference type="InterPro" id="IPR017853">
    <property type="entry name" value="GH"/>
</dbReference>
<dbReference type="Pfam" id="PF08924">
    <property type="entry name" value="Rv2525c_GlyHyd-like"/>
    <property type="match status" value="1"/>
</dbReference>
<comment type="caution">
    <text evidence="2">The sequence shown here is derived from an EMBL/GenBank/DDBJ whole genome shotgun (WGS) entry which is preliminary data.</text>
</comment>
<proteinExistence type="predicted"/>
<dbReference type="EMBL" id="JAUSUD010000002">
    <property type="protein sequence ID" value="MDQ0229519.1"/>
    <property type="molecule type" value="Genomic_DNA"/>
</dbReference>
<reference evidence="2 3" key="1">
    <citation type="submission" date="2023-07" db="EMBL/GenBank/DDBJ databases">
        <title>Genomic Encyclopedia of Type Strains, Phase IV (KMG-IV): sequencing the most valuable type-strain genomes for metagenomic binning, comparative biology and taxonomic classification.</title>
        <authorList>
            <person name="Goeker M."/>
        </authorList>
    </citation>
    <scope>NUCLEOTIDE SEQUENCE [LARGE SCALE GENOMIC DNA]</scope>
    <source>
        <strain evidence="2 3">DSM 29005</strain>
    </source>
</reference>
<name>A0ABT9ZC66_9BACI</name>
<accession>A0ABT9ZC66</accession>
<dbReference type="Gene3D" id="3.20.20.80">
    <property type="entry name" value="Glycosidases"/>
    <property type="match status" value="1"/>
</dbReference>
<feature type="domain" description="Rv2525c-like glycoside hydrolase-like" evidence="1">
    <location>
        <begin position="39"/>
        <end position="177"/>
    </location>
</feature>
<dbReference type="SUPFAM" id="SSF51445">
    <property type="entry name" value="(Trans)glycosidases"/>
    <property type="match status" value="1"/>
</dbReference>